<protein>
    <submittedName>
        <fullName evidence="2">Uncharacterized protein</fullName>
    </submittedName>
</protein>
<sequence>MNRNETNSRIARGSIRVNTYDALDDRRWSAARGERRTRSCRPLPPLSAPPRTPPSPGPFIVLGSGS</sequence>
<feature type="non-terminal residue" evidence="2">
    <location>
        <position position="66"/>
    </location>
</feature>
<dbReference type="EMBL" id="OV170229">
    <property type="protein sequence ID" value="CAH0731340.1"/>
    <property type="molecule type" value="Genomic_DNA"/>
</dbReference>
<proteinExistence type="predicted"/>
<reference evidence="2" key="1">
    <citation type="submission" date="2021-12" db="EMBL/GenBank/DDBJ databases">
        <authorList>
            <person name="Martin H S."/>
        </authorList>
    </citation>
    <scope>NUCLEOTIDE SEQUENCE</scope>
</reference>
<evidence type="ECO:0000313" key="2">
    <source>
        <dbReference type="EMBL" id="CAH0731340.1"/>
    </source>
</evidence>
<feature type="region of interest" description="Disordered" evidence="1">
    <location>
        <begin position="29"/>
        <end position="66"/>
    </location>
</feature>
<gene>
    <name evidence="2" type="ORF">BINO364_LOCUS16221</name>
</gene>
<organism evidence="2 3">
    <name type="scientific">Brenthis ino</name>
    <name type="common">lesser marbled fritillary</name>
    <dbReference type="NCBI Taxonomy" id="405034"/>
    <lineage>
        <taxon>Eukaryota</taxon>
        <taxon>Metazoa</taxon>
        <taxon>Ecdysozoa</taxon>
        <taxon>Arthropoda</taxon>
        <taxon>Hexapoda</taxon>
        <taxon>Insecta</taxon>
        <taxon>Pterygota</taxon>
        <taxon>Neoptera</taxon>
        <taxon>Endopterygota</taxon>
        <taxon>Lepidoptera</taxon>
        <taxon>Glossata</taxon>
        <taxon>Ditrysia</taxon>
        <taxon>Papilionoidea</taxon>
        <taxon>Nymphalidae</taxon>
        <taxon>Heliconiinae</taxon>
        <taxon>Argynnini</taxon>
        <taxon>Brenthis</taxon>
    </lineage>
</organism>
<dbReference type="AlphaFoldDB" id="A0A8J9YLS2"/>
<keyword evidence="3" id="KW-1185">Reference proteome</keyword>
<accession>A0A8J9YLS2</accession>
<evidence type="ECO:0000313" key="3">
    <source>
        <dbReference type="Proteomes" id="UP000838878"/>
    </source>
</evidence>
<evidence type="ECO:0000256" key="1">
    <source>
        <dbReference type="SAM" id="MobiDB-lite"/>
    </source>
</evidence>
<dbReference type="Proteomes" id="UP000838878">
    <property type="component" value="Chromosome 9"/>
</dbReference>
<feature type="compositionally biased region" description="Pro residues" evidence="1">
    <location>
        <begin position="42"/>
        <end position="57"/>
    </location>
</feature>
<name>A0A8J9YLS2_9NEOP</name>